<feature type="chain" id="PRO_5042207643" description="Secreted protein" evidence="1">
    <location>
        <begin position="21"/>
        <end position="98"/>
    </location>
</feature>
<dbReference type="AlphaFoldDB" id="A0AAE0JIW9"/>
<gene>
    <name evidence="2" type="ORF">B0H65DRAFT_463268</name>
</gene>
<accession>A0AAE0JIW9</accession>
<sequence>MCPYLFLDGFCLCLPDVCWSLVALVIQCSGTQHFASSLTRWTLTLGYSVKSAGKSMEPTSDNERGNQGGFTWGLLGAKLSLPPLYLLKRGIRNSGTVF</sequence>
<evidence type="ECO:0008006" key="4">
    <source>
        <dbReference type="Google" id="ProtNLM"/>
    </source>
</evidence>
<reference evidence="2" key="1">
    <citation type="journal article" date="2023" name="Mol. Phylogenet. Evol.">
        <title>Genome-scale phylogeny and comparative genomics of the fungal order Sordariales.</title>
        <authorList>
            <person name="Hensen N."/>
            <person name="Bonometti L."/>
            <person name="Westerberg I."/>
            <person name="Brannstrom I.O."/>
            <person name="Guillou S."/>
            <person name="Cros-Aarteil S."/>
            <person name="Calhoun S."/>
            <person name="Haridas S."/>
            <person name="Kuo A."/>
            <person name="Mondo S."/>
            <person name="Pangilinan J."/>
            <person name="Riley R."/>
            <person name="LaButti K."/>
            <person name="Andreopoulos B."/>
            <person name="Lipzen A."/>
            <person name="Chen C."/>
            <person name="Yan M."/>
            <person name="Daum C."/>
            <person name="Ng V."/>
            <person name="Clum A."/>
            <person name="Steindorff A."/>
            <person name="Ohm R.A."/>
            <person name="Martin F."/>
            <person name="Silar P."/>
            <person name="Natvig D.O."/>
            <person name="Lalanne C."/>
            <person name="Gautier V."/>
            <person name="Ament-Velasquez S.L."/>
            <person name="Kruys A."/>
            <person name="Hutchinson M.I."/>
            <person name="Powell A.J."/>
            <person name="Barry K."/>
            <person name="Miller A.N."/>
            <person name="Grigoriev I.V."/>
            <person name="Debuchy R."/>
            <person name="Gladieux P."/>
            <person name="Hiltunen Thoren M."/>
            <person name="Johannesson H."/>
        </authorList>
    </citation>
    <scope>NUCLEOTIDE SEQUENCE</scope>
    <source>
        <strain evidence="2">CBS 560.94</strain>
    </source>
</reference>
<keyword evidence="1" id="KW-0732">Signal</keyword>
<keyword evidence="3" id="KW-1185">Reference proteome</keyword>
<organism evidence="2 3">
    <name type="scientific">Neurospora tetraspora</name>
    <dbReference type="NCBI Taxonomy" id="94610"/>
    <lineage>
        <taxon>Eukaryota</taxon>
        <taxon>Fungi</taxon>
        <taxon>Dikarya</taxon>
        <taxon>Ascomycota</taxon>
        <taxon>Pezizomycotina</taxon>
        <taxon>Sordariomycetes</taxon>
        <taxon>Sordariomycetidae</taxon>
        <taxon>Sordariales</taxon>
        <taxon>Sordariaceae</taxon>
        <taxon>Neurospora</taxon>
    </lineage>
</organism>
<dbReference type="GeneID" id="87863847"/>
<evidence type="ECO:0000313" key="3">
    <source>
        <dbReference type="Proteomes" id="UP001278500"/>
    </source>
</evidence>
<dbReference type="EMBL" id="JAUEPP010000003">
    <property type="protein sequence ID" value="KAK3348389.1"/>
    <property type="molecule type" value="Genomic_DNA"/>
</dbReference>
<comment type="caution">
    <text evidence="2">The sequence shown here is derived from an EMBL/GenBank/DDBJ whole genome shotgun (WGS) entry which is preliminary data.</text>
</comment>
<evidence type="ECO:0000313" key="2">
    <source>
        <dbReference type="EMBL" id="KAK3348389.1"/>
    </source>
</evidence>
<reference evidence="2" key="2">
    <citation type="submission" date="2023-06" db="EMBL/GenBank/DDBJ databases">
        <authorList>
            <consortium name="Lawrence Berkeley National Laboratory"/>
            <person name="Haridas S."/>
            <person name="Hensen N."/>
            <person name="Bonometti L."/>
            <person name="Westerberg I."/>
            <person name="Brannstrom I.O."/>
            <person name="Guillou S."/>
            <person name="Cros-Aarteil S."/>
            <person name="Calhoun S."/>
            <person name="Kuo A."/>
            <person name="Mondo S."/>
            <person name="Pangilinan J."/>
            <person name="Riley R."/>
            <person name="Labutti K."/>
            <person name="Andreopoulos B."/>
            <person name="Lipzen A."/>
            <person name="Chen C."/>
            <person name="Yanf M."/>
            <person name="Daum C."/>
            <person name="Ng V."/>
            <person name="Clum A."/>
            <person name="Steindorff A."/>
            <person name="Ohm R."/>
            <person name="Martin F."/>
            <person name="Silar P."/>
            <person name="Natvig D."/>
            <person name="Lalanne C."/>
            <person name="Gautier V."/>
            <person name="Ament-Velasquez S.L."/>
            <person name="Kruys A."/>
            <person name="Hutchinson M.I."/>
            <person name="Powell A.J."/>
            <person name="Barry K."/>
            <person name="Miller A.N."/>
            <person name="Grigoriev I.V."/>
            <person name="Debuchy R."/>
            <person name="Gladieux P."/>
            <person name="Thoren M.H."/>
            <person name="Johannesson H."/>
        </authorList>
    </citation>
    <scope>NUCLEOTIDE SEQUENCE</scope>
    <source>
        <strain evidence="2">CBS 560.94</strain>
    </source>
</reference>
<protein>
    <recommendedName>
        <fullName evidence="4">Secreted protein</fullName>
    </recommendedName>
</protein>
<dbReference type="RefSeq" id="XP_062683471.1">
    <property type="nucleotide sequence ID" value="XM_062826693.1"/>
</dbReference>
<proteinExistence type="predicted"/>
<dbReference type="Proteomes" id="UP001278500">
    <property type="component" value="Unassembled WGS sequence"/>
</dbReference>
<feature type="signal peptide" evidence="1">
    <location>
        <begin position="1"/>
        <end position="20"/>
    </location>
</feature>
<evidence type="ECO:0000256" key="1">
    <source>
        <dbReference type="SAM" id="SignalP"/>
    </source>
</evidence>
<name>A0AAE0JIW9_9PEZI</name>